<dbReference type="EMBL" id="CVRI01000070">
    <property type="protein sequence ID" value="CRL07407.1"/>
    <property type="molecule type" value="Genomic_DNA"/>
</dbReference>
<reference evidence="1 2" key="1">
    <citation type="submission" date="2015-04" db="EMBL/GenBank/DDBJ databases">
        <authorList>
            <person name="Syromyatnikov M.Y."/>
            <person name="Popov V.N."/>
        </authorList>
    </citation>
    <scope>NUCLEOTIDE SEQUENCE [LARGE SCALE GENOMIC DNA]</scope>
</reference>
<evidence type="ECO:0000313" key="2">
    <source>
        <dbReference type="Proteomes" id="UP000183832"/>
    </source>
</evidence>
<keyword evidence="2" id="KW-1185">Reference proteome</keyword>
<evidence type="ECO:0000313" key="1">
    <source>
        <dbReference type="EMBL" id="CRL07407.1"/>
    </source>
</evidence>
<organism evidence="1 2">
    <name type="scientific">Clunio marinus</name>
    <dbReference type="NCBI Taxonomy" id="568069"/>
    <lineage>
        <taxon>Eukaryota</taxon>
        <taxon>Metazoa</taxon>
        <taxon>Ecdysozoa</taxon>
        <taxon>Arthropoda</taxon>
        <taxon>Hexapoda</taxon>
        <taxon>Insecta</taxon>
        <taxon>Pterygota</taxon>
        <taxon>Neoptera</taxon>
        <taxon>Endopterygota</taxon>
        <taxon>Diptera</taxon>
        <taxon>Nematocera</taxon>
        <taxon>Chironomoidea</taxon>
        <taxon>Chironomidae</taxon>
        <taxon>Clunio</taxon>
    </lineage>
</organism>
<accession>A0A1J1J4U1</accession>
<dbReference type="Proteomes" id="UP000183832">
    <property type="component" value="Unassembled WGS sequence"/>
</dbReference>
<gene>
    <name evidence="1" type="ORF">CLUMA_CG020380</name>
</gene>
<proteinExistence type="predicted"/>
<sequence>MKSAGELMRCQSRVSEANFSLLFRKDFRDEHFLEFPKPALGHTYYRFPNPVVPNASVSPASTSQSVKREFNDGN</sequence>
<protein>
    <submittedName>
        <fullName evidence="1">CLUMA_CG020380, isoform A</fullName>
    </submittedName>
</protein>
<dbReference type="AlphaFoldDB" id="A0A1J1J4U1"/>
<name>A0A1J1J4U1_9DIPT</name>